<feature type="domain" description="Glycoside hydrolase family 20 catalytic" evidence="3">
    <location>
        <begin position="140"/>
        <end position="276"/>
    </location>
</feature>
<accession>A0AA42DQY8</accession>
<dbReference type="InterPro" id="IPR038901">
    <property type="entry name" value="HEXDC-like"/>
</dbReference>
<dbReference type="AlphaFoldDB" id="A0AA42DQY8"/>
<proteinExistence type="inferred from homology"/>
<evidence type="ECO:0000313" key="6">
    <source>
        <dbReference type="Proteomes" id="UP001169242"/>
    </source>
</evidence>
<dbReference type="PANTHER" id="PTHR21040:SF8">
    <property type="entry name" value="BCDNA.GH04120"/>
    <property type="match status" value="1"/>
</dbReference>
<evidence type="ECO:0000256" key="1">
    <source>
        <dbReference type="ARBA" id="ARBA00006285"/>
    </source>
</evidence>
<evidence type="ECO:0000313" key="5">
    <source>
        <dbReference type="EMBL" id="MDA3733243.1"/>
    </source>
</evidence>
<dbReference type="CDD" id="cd06565">
    <property type="entry name" value="GH20_GcnA-like"/>
    <property type="match status" value="1"/>
</dbReference>
<dbReference type="Gene3D" id="3.20.20.80">
    <property type="entry name" value="Glycosidases"/>
    <property type="match status" value="1"/>
</dbReference>
<dbReference type="Pfam" id="PF18088">
    <property type="entry name" value="Glyco_H_20C_C"/>
    <property type="match status" value="1"/>
</dbReference>
<dbReference type="Pfam" id="PF00728">
    <property type="entry name" value="Glyco_hydro_20"/>
    <property type="match status" value="1"/>
</dbReference>
<dbReference type="PANTHER" id="PTHR21040">
    <property type="entry name" value="BCDNA.GH04120"/>
    <property type="match status" value="1"/>
</dbReference>
<keyword evidence="6" id="KW-1185">Reference proteome</keyword>
<comment type="caution">
    <text evidence="5">The sequence shown here is derived from an EMBL/GenBank/DDBJ whole genome shotgun (WGS) entry which is preliminary data.</text>
</comment>
<dbReference type="SUPFAM" id="SSF51445">
    <property type="entry name" value="(Trans)glycosidases"/>
    <property type="match status" value="1"/>
</dbReference>
<evidence type="ECO:0000256" key="2">
    <source>
        <dbReference type="ARBA" id="ARBA00022801"/>
    </source>
</evidence>
<reference evidence="5" key="1">
    <citation type="journal article" date="2023" name="Int. J. Syst. Evol. Microbiol.">
        <title>&lt;i&gt;Holtiella tumoricola&lt;/i&gt; gen. nov. sp. nov., isolated from a human clinical sample.</title>
        <authorList>
            <person name="Allen-Vercoe E."/>
            <person name="Daigneault M.C."/>
            <person name="Vancuren S.J."/>
            <person name="Cochrane K."/>
            <person name="O'Neal L.L."/>
            <person name="Sankaranarayanan K."/>
            <person name="Lawson P.A."/>
        </authorList>
    </citation>
    <scope>NUCLEOTIDE SEQUENCE</scope>
    <source>
        <strain evidence="5">CC70A</strain>
    </source>
</reference>
<evidence type="ECO:0000259" key="4">
    <source>
        <dbReference type="Pfam" id="PF18088"/>
    </source>
</evidence>
<gene>
    <name evidence="5" type="ORF">PBV87_17330</name>
</gene>
<dbReference type="GO" id="GO:0004563">
    <property type="term" value="F:beta-N-acetylhexosaminidase activity"/>
    <property type="evidence" value="ECO:0007669"/>
    <property type="project" value="UniProtKB-ARBA"/>
</dbReference>
<name>A0AA42DQY8_9FIRM</name>
<dbReference type="InterPro" id="IPR017853">
    <property type="entry name" value="GH"/>
</dbReference>
<dbReference type="Gene3D" id="1.20.120.670">
    <property type="entry name" value="N-acetyl-b-d-glucoasminidase"/>
    <property type="match status" value="1"/>
</dbReference>
<dbReference type="InterPro" id="IPR041063">
    <property type="entry name" value="Glyco_H_20C_C"/>
</dbReference>
<feature type="domain" description="Glycoside Hydrolase 20C C-terminal" evidence="4">
    <location>
        <begin position="426"/>
        <end position="603"/>
    </location>
</feature>
<dbReference type="EMBL" id="JAQIFT010000061">
    <property type="protein sequence ID" value="MDA3733243.1"/>
    <property type="molecule type" value="Genomic_DNA"/>
</dbReference>
<protein>
    <submittedName>
        <fullName evidence="5">Beta-N-acetylhexosaminidase</fullName>
    </submittedName>
</protein>
<comment type="similarity">
    <text evidence="1">Belongs to the glycosyl hydrolase 20 family.</text>
</comment>
<dbReference type="Proteomes" id="UP001169242">
    <property type="component" value="Unassembled WGS sequence"/>
</dbReference>
<sequence>MNFSGEVLDLEFGLNEIRNYFNLALEDNINVVQLDENDEICLRIIRGEENSIAYKKKHHFFRGLSLYMQFVEEGQATFTYEEKAFIPVSGAMFDVSRNSVYKVDKVKQLLVHLAMMGHSTCMLYSEDTYTIPEYPYFGYMRGRYTQEEIKELDEYAYKLGIELIPCIQALAHLKQTLKWNYALKFRDTSDVLLVGAPETYEFLDNMFKSLRATFRTNRIHIGMDEAWDLGLGRSIEVNGYKHHQELMAMHLKEVCKLLDKYNFEPMMWDDMFMRAATPSGDHYDLNIELDQSVIESIPDKMSLVYWDYYHLEEDFYDASINLKKKFNKPLIFAGGVWKWVGYAPNYERTFLTTKAALNICKKQGIQEVLATMWGDDGDEAPIDTSLLGLIFFAEHSYLQDVDDAWIDRRCKYLTGLSLEDLRSPEELNLVEGVDRPNVNSYNPSKYFLYQDILLGAFDIYAEDLDLTTFYSNLADKYEAISYKSCAYRSMFKMYAALSTVLATKATIGVELRQAYLEEDHDTLAMLAEEVLPMLISDVEDFIEALRTVWYTDCKGNGFEILDVRLNGIIGRAKTAIYRVNSYLNGEVDHIEELDGDRLPFHLGWHTEEGMLNHDQYATMASQNVVSHGL</sequence>
<dbReference type="GO" id="GO:0005975">
    <property type="term" value="P:carbohydrate metabolic process"/>
    <property type="evidence" value="ECO:0007669"/>
    <property type="project" value="InterPro"/>
</dbReference>
<dbReference type="RefSeq" id="WP_271013125.1">
    <property type="nucleotide sequence ID" value="NZ_JAQIFT010000061.1"/>
</dbReference>
<evidence type="ECO:0000259" key="3">
    <source>
        <dbReference type="Pfam" id="PF00728"/>
    </source>
</evidence>
<organism evidence="5 6">
    <name type="scientific">Holtiella tumoricola</name>
    <dbReference type="NCBI Taxonomy" id="3018743"/>
    <lineage>
        <taxon>Bacteria</taxon>
        <taxon>Bacillati</taxon>
        <taxon>Bacillota</taxon>
        <taxon>Clostridia</taxon>
        <taxon>Lachnospirales</taxon>
        <taxon>Cellulosilyticaceae</taxon>
        <taxon>Holtiella</taxon>
    </lineage>
</organism>
<keyword evidence="2" id="KW-0378">Hydrolase</keyword>
<dbReference type="InterPro" id="IPR015883">
    <property type="entry name" value="Glyco_hydro_20_cat"/>
</dbReference>